<feature type="transmembrane region" description="Helical" evidence="1">
    <location>
        <begin position="43"/>
        <end position="63"/>
    </location>
</feature>
<keyword evidence="3" id="KW-1185">Reference proteome</keyword>
<dbReference type="Proteomes" id="UP001320159">
    <property type="component" value="Unassembled WGS sequence"/>
</dbReference>
<dbReference type="AlphaFoldDB" id="A0AAP2RCB2"/>
<protein>
    <submittedName>
        <fullName evidence="2">Uncharacterized protein</fullName>
    </submittedName>
</protein>
<gene>
    <name evidence="2" type="ORF">CUJ83_00230</name>
</gene>
<evidence type="ECO:0000313" key="3">
    <source>
        <dbReference type="Proteomes" id="UP001320159"/>
    </source>
</evidence>
<keyword evidence="1" id="KW-0812">Transmembrane</keyword>
<accession>A0AAP2RCB2</accession>
<keyword evidence="1" id="KW-0472">Membrane</keyword>
<dbReference type="EMBL" id="PGCK01000001">
    <property type="protein sequence ID" value="MCD1293425.1"/>
    <property type="molecule type" value="Genomic_DNA"/>
</dbReference>
<evidence type="ECO:0000313" key="2">
    <source>
        <dbReference type="EMBL" id="MCD1293425.1"/>
    </source>
</evidence>
<keyword evidence="1" id="KW-1133">Transmembrane helix</keyword>
<reference evidence="2 3" key="1">
    <citation type="submission" date="2017-11" db="EMBL/GenBank/DDBJ databases">
        <title>Isolation and Characterization of Family Methanocellaceae Species from Potential Methane Hydrate Area Offshore Southwestern Taiwan.</title>
        <authorList>
            <person name="Zhang W.-L."/>
            <person name="Chen W.-C."/>
            <person name="Lai M.-C."/>
            <person name="Chen S.-C."/>
        </authorList>
    </citation>
    <scope>NUCLEOTIDE SEQUENCE [LARGE SCALE GENOMIC DNA]</scope>
    <source>
        <strain evidence="2 3">CWC-04</strain>
    </source>
</reference>
<proteinExistence type="predicted"/>
<comment type="caution">
    <text evidence="2">The sequence shown here is derived from an EMBL/GenBank/DDBJ whole genome shotgun (WGS) entry which is preliminary data.</text>
</comment>
<organism evidence="2 3">
    <name type="scientific">Methanooceanicella nereidis</name>
    <dbReference type="NCBI Taxonomy" id="2052831"/>
    <lineage>
        <taxon>Archaea</taxon>
        <taxon>Methanobacteriati</taxon>
        <taxon>Methanobacteriota</taxon>
        <taxon>Stenosarchaea group</taxon>
        <taxon>Methanomicrobia</taxon>
        <taxon>Methanocellales</taxon>
        <taxon>Methanocellaceae</taxon>
        <taxon>Methanooceanicella</taxon>
    </lineage>
</organism>
<name>A0AAP2RCB2_9EURY</name>
<sequence>MADRTNPGSGELEMKSWLKKLKENQERKREERLRRYNDLVSKFIILLIAVCIVCLIAVMALFVQNDQLKKENDKLFLENGTNYNMTMLQIEYLESENKKLKDFILYNRTPNVEHTLIIDPDNPKVSKIIFTTNKVRVEFVDGKVEERHFLDYTLNI</sequence>
<evidence type="ECO:0000256" key="1">
    <source>
        <dbReference type="SAM" id="Phobius"/>
    </source>
</evidence>